<dbReference type="Gene3D" id="3.40.640.10">
    <property type="entry name" value="Type I PLP-dependent aspartate aminotransferase-like (Major domain)"/>
    <property type="match status" value="1"/>
</dbReference>
<dbReference type="Gene3D" id="3.60.21.10">
    <property type="match status" value="1"/>
</dbReference>
<sequence length="597" mass="65491">MTSPRVIRRGDGKLRKAAGRKLSGFDDPEEPFEAFRFVVMADTQFGMVGALKEAIQQKISQGQESAIQDFSPELSVQEAYEKEVELATRAVEAINGLLPLPEFAVICGDLVNAYPHLRDQQKIQRNDLMRVMSGIDSRVSLVCVCGNHDVGEEPTEETISVFKGDFGDDYFDFWCRKVRFWVLNSQLYHKNWPTGSELSALAQDQTLWLEEQLADNNHAKHHIVFTHIPPFIVDVDEPDDLFNLSRGNRYAVLDKLLAKVNCDRAEQNETSGVSLTWFAGHYHRNVVTTYKDAEVVVTAAVGGNFRTNEKGDLWGLSGIQGIECNGDRSGLVAMCHVSNVLGCVNPIEWVAERAHAVGAKLLVDACQSVPHMPVDVQKLGADWLVASSHKMCGPTGIGFLWGRAEVLRASPPFLGGGEMINEVSLETSTYNDIPHKFEAGTPAYAEAVALGAACDYLSTLGMDKIAEREHALTEHLWRSVRELPGIATYGPTPAEQPNRASLVCFTVEGCHANDLATLVDQERGVAMRSGHHCTQPLHKQLGIPASARLSAYFYNTFEEIDVAVGALKDAINLVRGDPSTDEAFALDPAMAAALADL</sequence>
<dbReference type="AlphaFoldDB" id="A0A813J9L4"/>
<evidence type="ECO:0000313" key="4">
    <source>
        <dbReference type="Proteomes" id="UP000626109"/>
    </source>
</evidence>
<dbReference type="Gene3D" id="3.90.1150.10">
    <property type="entry name" value="Aspartate Aminotransferase, domain 1"/>
    <property type="match status" value="1"/>
</dbReference>
<dbReference type="InterPro" id="IPR029052">
    <property type="entry name" value="Metallo-depent_PP-like"/>
</dbReference>
<dbReference type="EMBL" id="CAJNNW010023856">
    <property type="protein sequence ID" value="CAE8671255.1"/>
    <property type="molecule type" value="Genomic_DNA"/>
</dbReference>
<dbReference type="InterPro" id="IPR015421">
    <property type="entry name" value="PyrdxlP-dep_Trfase_major"/>
</dbReference>
<evidence type="ECO:0000313" key="3">
    <source>
        <dbReference type="EMBL" id="CAE8671255.1"/>
    </source>
</evidence>
<accession>A0A813J9L4</accession>
<protein>
    <recommendedName>
        <fullName evidence="2">Aminotransferase class V domain-containing protein</fullName>
    </recommendedName>
</protein>
<dbReference type="InterPro" id="IPR015422">
    <property type="entry name" value="PyrdxlP-dep_Trfase_small"/>
</dbReference>
<proteinExistence type="predicted"/>
<dbReference type="Proteomes" id="UP000626109">
    <property type="component" value="Unassembled WGS sequence"/>
</dbReference>
<dbReference type="SUPFAM" id="SSF56300">
    <property type="entry name" value="Metallo-dependent phosphatases"/>
    <property type="match status" value="1"/>
</dbReference>
<comment type="caution">
    <text evidence="3">The sequence shown here is derived from an EMBL/GenBank/DDBJ whole genome shotgun (WGS) entry which is preliminary data.</text>
</comment>
<evidence type="ECO:0000259" key="2">
    <source>
        <dbReference type="Pfam" id="PF00266"/>
    </source>
</evidence>
<dbReference type="InterPro" id="IPR015424">
    <property type="entry name" value="PyrdxlP-dep_Trfase"/>
</dbReference>
<dbReference type="SUPFAM" id="SSF53383">
    <property type="entry name" value="PLP-dependent transferases"/>
    <property type="match status" value="1"/>
</dbReference>
<reference evidence="3" key="1">
    <citation type="submission" date="2021-02" db="EMBL/GenBank/DDBJ databases">
        <authorList>
            <person name="Dougan E. K."/>
            <person name="Rhodes N."/>
            <person name="Thang M."/>
            <person name="Chan C."/>
        </authorList>
    </citation>
    <scope>NUCLEOTIDE SEQUENCE</scope>
</reference>
<dbReference type="PANTHER" id="PTHR43586">
    <property type="entry name" value="CYSTEINE DESULFURASE"/>
    <property type="match status" value="1"/>
</dbReference>
<keyword evidence="1" id="KW-0663">Pyridoxal phosphate</keyword>
<evidence type="ECO:0000256" key="1">
    <source>
        <dbReference type="ARBA" id="ARBA00022898"/>
    </source>
</evidence>
<dbReference type="GO" id="GO:0016787">
    <property type="term" value="F:hydrolase activity"/>
    <property type="evidence" value="ECO:0007669"/>
    <property type="project" value="InterPro"/>
</dbReference>
<name>A0A813J9L4_POLGL</name>
<feature type="domain" description="Aminotransferase class V" evidence="2">
    <location>
        <begin position="327"/>
        <end position="561"/>
    </location>
</feature>
<dbReference type="Pfam" id="PF00266">
    <property type="entry name" value="Aminotran_5"/>
    <property type="match status" value="1"/>
</dbReference>
<dbReference type="PANTHER" id="PTHR43586:SF8">
    <property type="entry name" value="CYSTEINE DESULFURASE 1, CHLOROPLASTIC"/>
    <property type="match status" value="1"/>
</dbReference>
<organism evidence="3 4">
    <name type="scientific">Polarella glacialis</name>
    <name type="common">Dinoflagellate</name>
    <dbReference type="NCBI Taxonomy" id="89957"/>
    <lineage>
        <taxon>Eukaryota</taxon>
        <taxon>Sar</taxon>
        <taxon>Alveolata</taxon>
        <taxon>Dinophyceae</taxon>
        <taxon>Suessiales</taxon>
        <taxon>Suessiaceae</taxon>
        <taxon>Polarella</taxon>
    </lineage>
</organism>
<gene>
    <name evidence="3" type="ORF">PGLA2088_LOCUS17675</name>
</gene>
<dbReference type="InterPro" id="IPR000192">
    <property type="entry name" value="Aminotrans_V_dom"/>
</dbReference>